<feature type="domain" description="Anaphase-promoting complex subunit 1 C-terminal" evidence="1">
    <location>
        <begin position="19"/>
        <end position="83"/>
    </location>
</feature>
<dbReference type="OrthoDB" id="26401at2759"/>
<evidence type="ECO:0000313" key="2">
    <source>
        <dbReference type="EMBL" id="QQP41417.1"/>
    </source>
</evidence>
<proteinExistence type="predicted"/>
<organism evidence="2 3">
    <name type="scientific">Caligus rogercresseyi</name>
    <name type="common">Sea louse</name>
    <dbReference type="NCBI Taxonomy" id="217165"/>
    <lineage>
        <taxon>Eukaryota</taxon>
        <taxon>Metazoa</taxon>
        <taxon>Ecdysozoa</taxon>
        <taxon>Arthropoda</taxon>
        <taxon>Crustacea</taxon>
        <taxon>Multicrustacea</taxon>
        <taxon>Hexanauplia</taxon>
        <taxon>Copepoda</taxon>
        <taxon>Siphonostomatoida</taxon>
        <taxon>Caligidae</taxon>
        <taxon>Caligus</taxon>
    </lineage>
</organism>
<dbReference type="Pfam" id="PF18122">
    <property type="entry name" value="APC1_C"/>
    <property type="match status" value="1"/>
</dbReference>
<dbReference type="AlphaFoldDB" id="A0A7T8H0U5"/>
<name>A0A7T8H0U5_CALRO</name>
<dbReference type="Proteomes" id="UP000595437">
    <property type="component" value="Chromosome 10"/>
</dbReference>
<gene>
    <name evidence="2" type="ORF">FKW44_015775</name>
</gene>
<sequence>GLKIRSTAISLFQTFAKHSRSDCSLLSPEMATSVQQNLQRILDSWKTELRDSLRDYLRGKFMGSEDNERLKKLTSYLTLMDLPVVVSAHSSSLSPPNELKINPLEWILSMKGSMPIIYT</sequence>
<dbReference type="InterPro" id="IPR041221">
    <property type="entry name" value="APC1_C"/>
</dbReference>
<evidence type="ECO:0000313" key="3">
    <source>
        <dbReference type="Proteomes" id="UP000595437"/>
    </source>
</evidence>
<reference evidence="3" key="1">
    <citation type="submission" date="2021-01" db="EMBL/GenBank/DDBJ databases">
        <title>Caligus Genome Assembly.</title>
        <authorList>
            <person name="Gallardo-Escarate C."/>
        </authorList>
    </citation>
    <scope>NUCLEOTIDE SEQUENCE [LARGE SCALE GENOMIC DNA]</scope>
</reference>
<accession>A0A7T8H0U5</accession>
<dbReference type="EMBL" id="CP045899">
    <property type="protein sequence ID" value="QQP41417.1"/>
    <property type="molecule type" value="Genomic_DNA"/>
</dbReference>
<feature type="non-terminal residue" evidence="2">
    <location>
        <position position="1"/>
    </location>
</feature>
<keyword evidence="3" id="KW-1185">Reference proteome</keyword>
<protein>
    <submittedName>
        <fullName evidence="2">Shattered</fullName>
    </submittedName>
</protein>
<evidence type="ECO:0000259" key="1">
    <source>
        <dbReference type="Pfam" id="PF18122"/>
    </source>
</evidence>